<evidence type="ECO:0000256" key="2">
    <source>
        <dbReference type="SAM" id="SignalP"/>
    </source>
</evidence>
<dbReference type="PROSITE" id="PS51257">
    <property type="entry name" value="PROKAR_LIPOPROTEIN"/>
    <property type="match status" value="1"/>
</dbReference>
<sequence>MRPILVALVLGGLLASSACATAAVESEAEPATTAQPSASAPAAATETAEPLPAGPPPSPFEAHRSGGVAHLTSFDGAGDAVAHEVVATVGSDGCLYFETSGPHPGPETQTWLGVIGNSAIEVGAEGLRAGSTTIPYGTPFAASSTAIPPFDEIPTEHAHSCGGADQAWSIDMDLAP</sequence>
<feature type="signal peptide" evidence="2">
    <location>
        <begin position="1"/>
        <end position="22"/>
    </location>
</feature>
<evidence type="ECO:0000313" key="4">
    <source>
        <dbReference type="Proteomes" id="UP000626982"/>
    </source>
</evidence>
<keyword evidence="2" id="KW-0732">Signal</keyword>
<feature type="chain" id="PRO_5045983413" evidence="2">
    <location>
        <begin position="23"/>
        <end position="176"/>
    </location>
</feature>
<feature type="region of interest" description="Disordered" evidence="1">
    <location>
        <begin position="29"/>
        <end position="65"/>
    </location>
</feature>
<name>A0ABQ2KKW3_9MICO</name>
<dbReference type="RefSeq" id="WP_188717753.1">
    <property type="nucleotide sequence ID" value="NZ_BAABBD010000002.1"/>
</dbReference>
<dbReference type="Proteomes" id="UP000626982">
    <property type="component" value="Unassembled WGS sequence"/>
</dbReference>
<organism evidence="3 4">
    <name type="scientific">Agrococcus terreus</name>
    <dbReference type="NCBI Taxonomy" id="574649"/>
    <lineage>
        <taxon>Bacteria</taxon>
        <taxon>Bacillati</taxon>
        <taxon>Actinomycetota</taxon>
        <taxon>Actinomycetes</taxon>
        <taxon>Micrococcales</taxon>
        <taxon>Microbacteriaceae</taxon>
        <taxon>Agrococcus</taxon>
    </lineage>
</organism>
<evidence type="ECO:0000313" key="3">
    <source>
        <dbReference type="EMBL" id="GGN84892.1"/>
    </source>
</evidence>
<reference evidence="4" key="1">
    <citation type="journal article" date="2019" name="Int. J. Syst. Evol. Microbiol.">
        <title>The Global Catalogue of Microorganisms (GCM) 10K type strain sequencing project: providing services to taxonomists for standard genome sequencing and annotation.</title>
        <authorList>
            <consortium name="The Broad Institute Genomics Platform"/>
            <consortium name="The Broad Institute Genome Sequencing Center for Infectious Disease"/>
            <person name="Wu L."/>
            <person name="Ma J."/>
        </authorList>
    </citation>
    <scope>NUCLEOTIDE SEQUENCE [LARGE SCALE GENOMIC DNA]</scope>
    <source>
        <strain evidence="4">CGMCC 1.6960</strain>
    </source>
</reference>
<feature type="compositionally biased region" description="Low complexity" evidence="1">
    <location>
        <begin position="29"/>
        <end position="51"/>
    </location>
</feature>
<gene>
    <name evidence="3" type="ORF">GCM10010968_17170</name>
</gene>
<dbReference type="EMBL" id="BMLM01000001">
    <property type="protein sequence ID" value="GGN84892.1"/>
    <property type="molecule type" value="Genomic_DNA"/>
</dbReference>
<proteinExistence type="predicted"/>
<comment type="caution">
    <text evidence="3">The sequence shown here is derived from an EMBL/GenBank/DDBJ whole genome shotgun (WGS) entry which is preliminary data.</text>
</comment>
<accession>A0ABQ2KKW3</accession>
<protein>
    <submittedName>
        <fullName evidence="3">Uncharacterized protein</fullName>
    </submittedName>
</protein>
<keyword evidence="4" id="KW-1185">Reference proteome</keyword>
<evidence type="ECO:0000256" key="1">
    <source>
        <dbReference type="SAM" id="MobiDB-lite"/>
    </source>
</evidence>